<evidence type="ECO:0000313" key="4">
    <source>
        <dbReference type="EMBL" id="OJD18746.1"/>
    </source>
</evidence>
<reference evidence="4 5" key="1">
    <citation type="submission" date="2015-07" db="EMBL/GenBank/DDBJ databases">
        <title>Emmonsia species relationships and genome sequence.</title>
        <authorList>
            <consortium name="The Broad Institute Genomics Platform"/>
            <person name="Cuomo C.A."/>
            <person name="Munoz J.F."/>
            <person name="Imamovic A."/>
            <person name="Priest M.E."/>
            <person name="Young S."/>
            <person name="Clay O.K."/>
            <person name="McEwen J.G."/>
        </authorList>
    </citation>
    <scope>NUCLEOTIDE SEQUENCE [LARGE SCALE GENOMIC DNA]</scope>
    <source>
        <strain evidence="4 5">UAMH 9510</strain>
    </source>
</reference>
<keyword evidence="5" id="KW-1185">Reference proteome</keyword>
<name>A0A1J9PS52_9EURO</name>
<dbReference type="CDD" id="cd05259">
    <property type="entry name" value="PCBER_SDR_a"/>
    <property type="match status" value="1"/>
</dbReference>
<dbReference type="VEuPathDB" id="FungiDB:AJ78_01283"/>
<dbReference type="STRING" id="1447872.A0A1J9PS52"/>
<gene>
    <name evidence="4" type="ORF">AJ78_01283</name>
</gene>
<evidence type="ECO:0000313" key="5">
    <source>
        <dbReference type="Proteomes" id="UP000182235"/>
    </source>
</evidence>
<dbReference type="EMBL" id="LGRN01000027">
    <property type="protein sequence ID" value="OJD18746.1"/>
    <property type="molecule type" value="Genomic_DNA"/>
</dbReference>
<dbReference type="GO" id="GO:0016491">
    <property type="term" value="F:oxidoreductase activity"/>
    <property type="evidence" value="ECO:0007669"/>
    <property type="project" value="UniProtKB-KW"/>
</dbReference>
<dbReference type="OrthoDB" id="9974981at2759"/>
<dbReference type="InterPro" id="IPR036291">
    <property type="entry name" value="NAD(P)-bd_dom_sf"/>
</dbReference>
<dbReference type="PANTHER" id="PTHR47706:SF9">
    <property type="entry name" value="NMRA-LIKE DOMAIN-CONTAINING PROTEIN-RELATED"/>
    <property type="match status" value="1"/>
</dbReference>
<dbReference type="Gene3D" id="3.90.25.10">
    <property type="entry name" value="UDP-galactose 4-epimerase, domain 1"/>
    <property type="match status" value="1"/>
</dbReference>
<protein>
    <recommendedName>
        <fullName evidence="3">NmrA-like domain-containing protein</fullName>
    </recommendedName>
</protein>
<keyword evidence="1" id="KW-0521">NADP</keyword>
<evidence type="ECO:0000256" key="2">
    <source>
        <dbReference type="ARBA" id="ARBA00023002"/>
    </source>
</evidence>
<dbReference type="PANTHER" id="PTHR47706">
    <property type="entry name" value="NMRA-LIKE FAMILY PROTEIN"/>
    <property type="match status" value="1"/>
</dbReference>
<keyword evidence="2" id="KW-0560">Oxidoreductase</keyword>
<sequence>MSSNIKNVVVASASGLVGTSIVSALLNSPHGYTVSTLSREQSSYIPPAGVINIKTDFTHDSLVQALKGQDVVVSAIAGSAILEQIKIIDAAIEAGVQRFIPSQFGSETRNNLSQARVPFFALKHQVQQYLQEKQDKIEWTSFLTGPLLEETLKNGFLGFDIPNKTATLWDERYANNIFSTARLSLAADAVAQSLSPALSAKTANQIIAVRDATLSFAEILKALETATGSKWTLNHVDLDALAKQGLEKCAKGDFSGVRHMIVRCAIDVEAEGNFDERGIVSNELLGVEGWGLQRVVDAVVAEANGGK</sequence>
<dbReference type="InterPro" id="IPR051609">
    <property type="entry name" value="NmrA/Isoflavone_reductase-like"/>
</dbReference>
<dbReference type="Pfam" id="PF05368">
    <property type="entry name" value="NmrA"/>
    <property type="match status" value="1"/>
</dbReference>
<dbReference type="SUPFAM" id="SSF51735">
    <property type="entry name" value="NAD(P)-binding Rossmann-fold domains"/>
    <property type="match status" value="1"/>
</dbReference>
<dbReference type="InterPro" id="IPR045312">
    <property type="entry name" value="PCBER-like"/>
</dbReference>
<organism evidence="4 5">
    <name type="scientific">Emergomyces pasteurianus Ep9510</name>
    <dbReference type="NCBI Taxonomy" id="1447872"/>
    <lineage>
        <taxon>Eukaryota</taxon>
        <taxon>Fungi</taxon>
        <taxon>Dikarya</taxon>
        <taxon>Ascomycota</taxon>
        <taxon>Pezizomycotina</taxon>
        <taxon>Eurotiomycetes</taxon>
        <taxon>Eurotiomycetidae</taxon>
        <taxon>Onygenales</taxon>
        <taxon>Ajellomycetaceae</taxon>
        <taxon>Emergomyces</taxon>
    </lineage>
</organism>
<evidence type="ECO:0000256" key="1">
    <source>
        <dbReference type="ARBA" id="ARBA00022857"/>
    </source>
</evidence>
<dbReference type="InterPro" id="IPR008030">
    <property type="entry name" value="NmrA-like"/>
</dbReference>
<accession>A0A1J9PS52</accession>
<dbReference type="AlphaFoldDB" id="A0A1J9PS52"/>
<comment type="caution">
    <text evidence="4">The sequence shown here is derived from an EMBL/GenBank/DDBJ whole genome shotgun (WGS) entry which is preliminary data.</text>
</comment>
<dbReference type="Proteomes" id="UP000182235">
    <property type="component" value="Unassembled WGS sequence"/>
</dbReference>
<feature type="domain" description="NmrA-like" evidence="3">
    <location>
        <begin position="6"/>
        <end position="242"/>
    </location>
</feature>
<dbReference type="Gene3D" id="3.40.50.720">
    <property type="entry name" value="NAD(P)-binding Rossmann-like Domain"/>
    <property type="match status" value="1"/>
</dbReference>
<evidence type="ECO:0000259" key="3">
    <source>
        <dbReference type="Pfam" id="PF05368"/>
    </source>
</evidence>
<proteinExistence type="predicted"/>